<organism evidence="1 2">
    <name type="scientific">Coniosporium uncinatum</name>
    <dbReference type="NCBI Taxonomy" id="93489"/>
    <lineage>
        <taxon>Eukaryota</taxon>
        <taxon>Fungi</taxon>
        <taxon>Dikarya</taxon>
        <taxon>Ascomycota</taxon>
        <taxon>Pezizomycotina</taxon>
        <taxon>Dothideomycetes</taxon>
        <taxon>Dothideomycetes incertae sedis</taxon>
        <taxon>Coniosporium</taxon>
    </lineage>
</organism>
<evidence type="ECO:0000313" key="2">
    <source>
        <dbReference type="Proteomes" id="UP001186974"/>
    </source>
</evidence>
<protein>
    <submittedName>
        <fullName evidence="1">Uncharacterized protein</fullName>
    </submittedName>
</protein>
<sequence length="294" mass="32428">MVSEETDAGSESELVANVVSFSDEGALADDDNFIAVPHAEVDTTEFYKLIEQSLTEPRRMKQLLIWCGTRALPEKPQGAQGDTSAIMMARSIQEELLKDFANKSEMSDWFNREDVAPAVLVKKPNPRNAQHAAKLRELEQETKRLEEERKSWEDLLSSSLQPSKLSKPLRPSTEPSTIDVNLLDPDQAAILSVLRESNVSNAPDGQPADLIPSLEARIQNVTSSLEPQIDIFADGIHKVAQYRLAAERVADKILASSADALERRDREAKEKAGTADVSLGDVLGSLGRVLNEER</sequence>
<dbReference type="EMBL" id="JAWDJW010011687">
    <property type="protein sequence ID" value="KAK3044626.1"/>
    <property type="molecule type" value="Genomic_DNA"/>
</dbReference>
<comment type="caution">
    <text evidence="1">The sequence shown here is derived from an EMBL/GenBank/DDBJ whole genome shotgun (WGS) entry which is preliminary data.</text>
</comment>
<evidence type="ECO:0000313" key="1">
    <source>
        <dbReference type="EMBL" id="KAK3044626.1"/>
    </source>
</evidence>
<proteinExistence type="predicted"/>
<keyword evidence="2" id="KW-1185">Reference proteome</keyword>
<reference evidence="1" key="1">
    <citation type="submission" date="2024-09" db="EMBL/GenBank/DDBJ databases">
        <title>Black Yeasts Isolated from many extreme environments.</title>
        <authorList>
            <person name="Coleine C."/>
            <person name="Stajich J.E."/>
            <person name="Selbmann L."/>
        </authorList>
    </citation>
    <scope>NUCLEOTIDE SEQUENCE</scope>
    <source>
        <strain evidence="1">CCFEE 5737</strain>
    </source>
</reference>
<accession>A0ACC3CTP5</accession>
<gene>
    <name evidence="1" type="ORF">LTS18_000781</name>
</gene>
<name>A0ACC3CTP5_9PEZI</name>
<dbReference type="Proteomes" id="UP001186974">
    <property type="component" value="Unassembled WGS sequence"/>
</dbReference>